<sequence length="73" mass="7606">MPAIVGPIFIRQVVDDSAAFFGDVFAISPKCTDVSGGGAGTFLTGDYGLIQNNSNKTSFTDADVIDGFKSLNL</sequence>
<dbReference type="PANTHER" id="PTHR37808">
    <property type="entry name" value="SPORE GERMINATION PROTEIN-LIKE PROTEIN YDZR-RELATED"/>
    <property type="match status" value="1"/>
</dbReference>
<dbReference type="Proteomes" id="UP000185604">
    <property type="component" value="Unassembled WGS sequence"/>
</dbReference>
<organism evidence="3 5">
    <name type="scientific">Bacillus paralicheniformis</name>
    <dbReference type="NCBI Taxonomy" id="1648923"/>
    <lineage>
        <taxon>Bacteria</taxon>
        <taxon>Bacillati</taxon>
        <taxon>Bacillota</taxon>
        <taxon>Bacilli</taxon>
        <taxon>Bacillales</taxon>
        <taxon>Bacillaceae</taxon>
        <taxon>Bacillus</taxon>
    </lineage>
</organism>
<evidence type="ECO:0000313" key="6">
    <source>
        <dbReference type="Proteomes" id="UP000429980"/>
    </source>
</evidence>
<dbReference type="EMBL" id="NILF01000008">
    <property type="protein sequence ID" value="TWL44337.1"/>
    <property type="molecule type" value="Genomic_DNA"/>
</dbReference>
<dbReference type="EMBL" id="JARAFO010000098">
    <property type="protein sequence ID" value="MDE1454215.1"/>
    <property type="molecule type" value="Genomic_DNA"/>
</dbReference>
<reference evidence="2" key="3">
    <citation type="submission" date="2022-12" db="EMBL/GenBank/DDBJ databases">
        <title>Draft Genome Sequences of Bacillus licheniformis and Bacillus paralicheniformis strains isolated from Irish skim milk powders.</title>
        <authorList>
            <person name="Lourenco A."/>
            <person name="Li F."/>
            <person name="Geraldine D."/>
            <person name="Tobin J.T."/>
            <person name="Butler F."/>
            <person name="Jordan K."/>
            <person name="Obrien T."/>
        </authorList>
    </citation>
    <scope>NUCLEOTIDE SEQUENCE</scope>
    <source>
        <strain evidence="2">3370</strain>
    </source>
</reference>
<reference evidence="3 5" key="1">
    <citation type="journal article" date="2016" name="Front. Microbiol.">
        <title>High-Level Heat Resistance of Spores of Bacillus amyloliquefaciens and Bacillus licheniformis Results from the Presence of a spoVA Operon in a Tn1546 Transposon.</title>
        <authorList>
            <person name="Berendsen E.M."/>
            <person name="Koning R.A."/>
            <person name="Boekhorst J."/>
            <person name="de Jong A."/>
            <person name="Kuipers O.P."/>
            <person name="Wells-Bennik M.H."/>
        </authorList>
    </citation>
    <scope>NUCLEOTIDE SEQUENCE [LARGE SCALE GENOMIC DNA]</scope>
    <source>
        <strain evidence="3 5">B4121</strain>
    </source>
</reference>
<gene>
    <name evidence="3" type="ORF">B4121_1896</name>
    <name evidence="4" type="ORF">CHCC15381_2999</name>
    <name evidence="2" type="ORF">PVN32_18830</name>
</gene>
<dbReference type="GeneID" id="56673112"/>
<keyword evidence="6" id="KW-1185">Reference proteome</keyword>
<dbReference type="Proteomes" id="UP001216709">
    <property type="component" value="Unassembled WGS sequence"/>
</dbReference>
<dbReference type="AlphaFoldDB" id="A0A6I7U925"/>
<evidence type="ECO:0000313" key="2">
    <source>
        <dbReference type="EMBL" id="MDE1454215.1"/>
    </source>
</evidence>
<name>A0A6I7U925_9BACI</name>
<evidence type="ECO:0000313" key="3">
    <source>
        <dbReference type="EMBL" id="OLF94683.1"/>
    </source>
</evidence>
<dbReference type="InterPro" id="IPR019618">
    <property type="entry name" value="Spore_germination_GerPA"/>
</dbReference>
<evidence type="ECO:0000313" key="4">
    <source>
        <dbReference type="EMBL" id="TWL44337.1"/>
    </source>
</evidence>
<dbReference type="Pfam" id="PF10676">
    <property type="entry name" value="gerPA"/>
    <property type="match status" value="1"/>
</dbReference>
<dbReference type="EMBL" id="LKPO01000011">
    <property type="protein sequence ID" value="OLF94683.1"/>
    <property type="molecule type" value="Genomic_DNA"/>
</dbReference>
<dbReference type="RefSeq" id="WP_020452798.1">
    <property type="nucleotide sequence ID" value="NZ_AP023088.1"/>
</dbReference>
<evidence type="ECO:0000313" key="5">
    <source>
        <dbReference type="Proteomes" id="UP000185604"/>
    </source>
</evidence>
<dbReference type="PANTHER" id="PTHR37808:SF1">
    <property type="entry name" value="SPORE GERMINATION PROTEIN-LIKE PROTEIN YDZR"/>
    <property type="match status" value="1"/>
</dbReference>
<proteinExistence type="inferred from homology"/>
<dbReference type="Proteomes" id="UP000429980">
    <property type="component" value="Unassembled WGS sequence"/>
</dbReference>
<comment type="similarity">
    <text evidence="1">Belongs to the GerPA/GerPF family.</text>
</comment>
<evidence type="ECO:0000256" key="1">
    <source>
        <dbReference type="ARBA" id="ARBA00008103"/>
    </source>
</evidence>
<reference evidence="4 6" key="2">
    <citation type="submission" date="2019-06" db="EMBL/GenBank/DDBJ databases">
        <title>Genome sequence analysis of &gt;100 Bacillus licheniformis strains suggests intrinsic resistance to this species.</title>
        <authorList>
            <person name="Wels M."/>
            <person name="Siezen R.J."/>
            <person name="Johansen E."/>
            <person name="Stuer-Lauridsen B."/>
            <person name="Bjerre K."/>
            <person name="Nielsen B.K.K."/>
        </authorList>
    </citation>
    <scope>NUCLEOTIDE SEQUENCE [LARGE SCALE GENOMIC DNA]</scope>
    <source>
        <strain evidence="4 6">BAC-15381</strain>
    </source>
</reference>
<protein>
    <submittedName>
        <fullName evidence="2 4">Spore germination protein</fullName>
    </submittedName>
</protein>
<comment type="caution">
    <text evidence="3">The sequence shown here is derived from an EMBL/GenBank/DDBJ whole genome shotgun (WGS) entry which is preliminary data.</text>
</comment>
<accession>A0A6I7U925</accession>